<comment type="similarity">
    <text evidence="2">Belongs to the PtdIns transfer protein family. PI transfer class IIA subfamily.</text>
</comment>
<feature type="compositionally biased region" description="Basic and acidic residues" evidence="6">
    <location>
        <begin position="279"/>
        <end position="291"/>
    </location>
</feature>
<dbReference type="FunFam" id="3.40.50.1000:FF:000173">
    <property type="entry name" value="Membrane-associated phosphatidylinositol transfer protein 2"/>
    <property type="match status" value="1"/>
</dbReference>
<dbReference type="FunFam" id="3.30.530.20:FF:000001">
    <property type="entry name" value="Phosphatidylinositol transfer protein membrane associated 2"/>
    <property type="match status" value="1"/>
</dbReference>
<protein>
    <recommendedName>
        <fullName evidence="7">DDHD domain-containing protein</fullName>
    </recommendedName>
</protein>
<evidence type="ECO:0000256" key="4">
    <source>
        <dbReference type="ARBA" id="ARBA00022553"/>
    </source>
</evidence>
<comment type="subcellular location">
    <subcellularLocation>
        <location evidence="1">Endomembrane system</location>
        <topology evidence="1">Peripheral membrane protein</topology>
    </subcellularLocation>
</comment>
<dbReference type="InterPro" id="IPR001666">
    <property type="entry name" value="PI_transfer"/>
</dbReference>
<dbReference type="Pfam" id="PF02121">
    <property type="entry name" value="IP_trans"/>
    <property type="match status" value="1"/>
</dbReference>
<dbReference type="InterPro" id="IPR036412">
    <property type="entry name" value="HAD-like_sf"/>
</dbReference>
<dbReference type="EMBL" id="CAJPEV010000821">
    <property type="protein sequence ID" value="CAG0888834.1"/>
    <property type="molecule type" value="Genomic_DNA"/>
</dbReference>
<reference evidence="8" key="1">
    <citation type="submission" date="2020-11" db="EMBL/GenBank/DDBJ databases">
        <authorList>
            <person name="Tran Van P."/>
        </authorList>
    </citation>
    <scope>NUCLEOTIDE SEQUENCE</scope>
</reference>
<dbReference type="Pfam" id="PF24695">
    <property type="entry name" value="PITM1-3"/>
    <property type="match status" value="1"/>
</dbReference>
<dbReference type="PANTHER" id="PTHR10658:SF81">
    <property type="entry name" value="PROTEIN RETINAL DEGENERATION B"/>
    <property type="match status" value="1"/>
</dbReference>
<feature type="region of interest" description="Disordered" evidence="6">
    <location>
        <begin position="269"/>
        <end position="291"/>
    </location>
</feature>
<sequence length="910" mass="102302">MLVKEYRIPLPLTVDEYRIAQLYMIAKKSRLASTGVGSGVEILVNEPYTDGPGGSGQYTHKLYHIGSHLPGWLKSLLPRSALTVEEEAWNAYPYTKTRYKCPFVERFVMELETRYFNDNGFQDNVFGLSSKELQEREVDFIDIVKDQLASSDYIQEEDPRYYISKTTGRGPLSENWIEEYWNACRGKKTPLADGKAIMCAYKLCRVEFRYWGMQSKIERFIHDIALRKTMVPAHKQAWSWQDEWYGKTIEEIRLFEQETQEILASKMAGANEGDSPQSPDKEFPPPIPEAKETLSLEEFSETRSLTKWSSMELIPEDEEDSPRIQDANQELSTKTSDVVTFRGAFESVVRQYYPSLLGRVAHRLVPCPPICAEALAVFTSLSPYSFDAYPSQGDGGFPVTHDSVPIGAIPLFAITSPDYWDSVSKTITLANQVYQDFLKSEEGYGQPTGTTGLRSDRLFPVWISASRSSGLSEDARPAVQQVYNMFHAINPLAGRLEPLLSTRFAFIPPVSVPRYQKHPLGDGFSYHLCERKTAKVWYNILLVCEWIVTGKWWGLKRLDYALYCPEGLANFPPHSLPHLLHASYWESQDVIAFIIRQNMSANHRANDVIVGEGMPQVISARFMYGPLDMVALSGEKVDLYCMTDPKTGEWVLLDTLTTDKTGRVTYTISPLKALTFGIYPVKMVVRGDHTGMDFHLAVIPPKTECVVFSIDGSFTASVSVTGRDPKVRPGAVDVVRHWQEMGYLIVYVTARPDMQQRFVISWLAQHNFPHGMVSFADGLSTDFLAHKVHYLKHLIQEVGVVIHCAYGSSKDIGVYASLGLEPSQIYIVGKTSRKHYSSAIVLMEGYAAHLSELTAPGGSRPARGNARMVIPRGFFSLPGQGVTLQRRLSSKKASMSSGRGSSRGKKLTPF</sequence>
<feature type="region of interest" description="Disordered" evidence="6">
    <location>
        <begin position="887"/>
        <end position="910"/>
    </location>
</feature>
<dbReference type="EMBL" id="LR900338">
    <property type="protein sequence ID" value="CAD7245275.1"/>
    <property type="molecule type" value="Genomic_DNA"/>
</dbReference>
<dbReference type="InterPro" id="IPR055261">
    <property type="entry name" value="PI_transfer_N"/>
</dbReference>
<dbReference type="GO" id="GO:0012505">
    <property type="term" value="C:endomembrane system"/>
    <property type="evidence" value="ECO:0007669"/>
    <property type="project" value="UniProtKB-SubCell"/>
</dbReference>
<evidence type="ECO:0000313" key="8">
    <source>
        <dbReference type="EMBL" id="CAD7245275.1"/>
    </source>
</evidence>
<dbReference type="OrthoDB" id="18453at2759"/>
<dbReference type="GO" id="GO:0008526">
    <property type="term" value="F:phosphatidylinositol transfer activity"/>
    <property type="evidence" value="ECO:0007669"/>
    <property type="project" value="TreeGrafter"/>
</dbReference>
<dbReference type="SMART" id="SM01127">
    <property type="entry name" value="DDHD"/>
    <property type="match status" value="1"/>
</dbReference>
<gene>
    <name evidence="8" type="ORF">DSTB1V02_LOCUS5149</name>
</gene>
<dbReference type="Pfam" id="PF24694">
    <property type="entry name" value="LNS2_PITM1-3"/>
    <property type="match status" value="1"/>
</dbReference>
<dbReference type="InterPro" id="IPR023393">
    <property type="entry name" value="START-like_dom_sf"/>
</dbReference>
<dbReference type="GO" id="GO:0031210">
    <property type="term" value="F:phosphatidylcholine binding"/>
    <property type="evidence" value="ECO:0007669"/>
    <property type="project" value="TreeGrafter"/>
</dbReference>
<dbReference type="InterPro" id="IPR004177">
    <property type="entry name" value="DDHD_dom"/>
</dbReference>
<keyword evidence="9" id="KW-1185">Reference proteome</keyword>
<dbReference type="Gene3D" id="3.40.50.1000">
    <property type="entry name" value="HAD superfamily/HAD-like"/>
    <property type="match status" value="1"/>
</dbReference>
<dbReference type="PRINTS" id="PR00391">
    <property type="entry name" value="PITRANSFER"/>
</dbReference>
<feature type="domain" description="DDHD" evidence="7">
    <location>
        <begin position="429"/>
        <end position="600"/>
    </location>
</feature>
<evidence type="ECO:0000313" key="9">
    <source>
        <dbReference type="Proteomes" id="UP000677054"/>
    </source>
</evidence>
<keyword evidence="3" id="KW-0488">Methylation</keyword>
<dbReference type="InterPro" id="IPR031315">
    <property type="entry name" value="LNS2/PITP"/>
</dbReference>
<dbReference type="PANTHER" id="PTHR10658">
    <property type="entry name" value="PHOSPHATIDYLINOSITOL TRANSFER PROTEIN"/>
    <property type="match status" value="1"/>
</dbReference>
<accession>A0A7R8XCH1</accession>
<dbReference type="GO" id="GO:0046872">
    <property type="term" value="F:metal ion binding"/>
    <property type="evidence" value="ECO:0007669"/>
    <property type="project" value="InterPro"/>
</dbReference>
<dbReference type="InterPro" id="IPR023214">
    <property type="entry name" value="HAD_sf"/>
</dbReference>
<evidence type="ECO:0000256" key="2">
    <source>
        <dbReference type="ARBA" id="ARBA00010316"/>
    </source>
</evidence>
<evidence type="ECO:0000256" key="6">
    <source>
        <dbReference type="SAM" id="MobiDB-lite"/>
    </source>
</evidence>
<dbReference type="AlphaFoldDB" id="A0A7R8XCH1"/>
<keyword evidence="4" id="KW-0597">Phosphoprotein</keyword>
<dbReference type="GO" id="GO:0008525">
    <property type="term" value="F:phosphatidylcholine transporter activity"/>
    <property type="evidence" value="ECO:0007669"/>
    <property type="project" value="TreeGrafter"/>
</dbReference>
<evidence type="ECO:0000256" key="1">
    <source>
        <dbReference type="ARBA" id="ARBA00004184"/>
    </source>
</evidence>
<evidence type="ECO:0000259" key="7">
    <source>
        <dbReference type="PROSITE" id="PS51043"/>
    </source>
</evidence>
<proteinExistence type="inferred from homology"/>
<dbReference type="Pfam" id="PF02862">
    <property type="entry name" value="DDHD"/>
    <property type="match status" value="1"/>
</dbReference>
<evidence type="ECO:0000256" key="5">
    <source>
        <dbReference type="ARBA" id="ARBA00022837"/>
    </source>
</evidence>
<dbReference type="GO" id="GO:0005737">
    <property type="term" value="C:cytoplasm"/>
    <property type="evidence" value="ECO:0007669"/>
    <property type="project" value="TreeGrafter"/>
</dbReference>
<dbReference type="PROSITE" id="PS51043">
    <property type="entry name" value="DDHD"/>
    <property type="match status" value="1"/>
</dbReference>
<dbReference type="GO" id="GO:0035091">
    <property type="term" value="F:phosphatidylinositol binding"/>
    <property type="evidence" value="ECO:0007669"/>
    <property type="project" value="TreeGrafter"/>
</dbReference>
<dbReference type="Gene3D" id="3.30.530.20">
    <property type="match status" value="1"/>
</dbReference>
<feature type="compositionally biased region" description="Low complexity" evidence="6">
    <location>
        <begin position="891"/>
        <end position="900"/>
    </location>
</feature>
<organism evidence="8">
    <name type="scientific">Darwinula stevensoni</name>
    <dbReference type="NCBI Taxonomy" id="69355"/>
    <lineage>
        <taxon>Eukaryota</taxon>
        <taxon>Metazoa</taxon>
        <taxon>Ecdysozoa</taxon>
        <taxon>Arthropoda</taxon>
        <taxon>Crustacea</taxon>
        <taxon>Oligostraca</taxon>
        <taxon>Ostracoda</taxon>
        <taxon>Podocopa</taxon>
        <taxon>Podocopida</taxon>
        <taxon>Darwinulocopina</taxon>
        <taxon>Darwinuloidea</taxon>
        <taxon>Darwinulidae</taxon>
        <taxon>Darwinula</taxon>
    </lineage>
</organism>
<dbReference type="SMART" id="SM00775">
    <property type="entry name" value="LNS2"/>
    <property type="match status" value="1"/>
</dbReference>
<dbReference type="SUPFAM" id="SSF55961">
    <property type="entry name" value="Bet v1-like"/>
    <property type="match status" value="1"/>
</dbReference>
<name>A0A7R8XCH1_9CRUS</name>
<dbReference type="Proteomes" id="UP000677054">
    <property type="component" value="Unassembled WGS sequence"/>
</dbReference>
<keyword evidence="5" id="KW-0106">Calcium</keyword>
<evidence type="ECO:0000256" key="3">
    <source>
        <dbReference type="ARBA" id="ARBA00022481"/>
    </source>
</evidence>
<dbReference type="SUPFAM" id="SSF56784">
    <property type="entry name" value="HAD-like"/>
    <property type="match status" value="1"/>
</dbReference>